<dbReference type="EnsemblPlants" id="Kaladp0024s0138.1.v1.1">
    <property type="protein sequence ID" value="Kaladp0024s0138.1.v1.1"/>
    <property type="gene ID" value="Kaladp0024s0138.v1.1"/>
</dbReference>
<dbReference type="PANTHER" id="PTHR46869:SF1">
    <property type="entry name" value="C2H2-LIKE ZINC FINGER PROTEIN"/>
    <property type="match status" value="1"/>
</dbReference>
<feature type="region of interest" description="Disordered" evidence="2">
    <location>
        <begin position="83"/>
        <end position="107"/>
    </location>
</feature>
<protein>
    <recommendedName>
        <fullName evidence="3">C2H2-type domain-containing protein</fullName>
    </recommendedName>
</protein>
<feature type="compositionally biased region" description="Basic residues" evidence="2">
    <location>
        <begin position="183"/>
        <end position="192"/>
    </location>
</feature>
<keyword evidence="5" id="KW-1185">Reference proteome</keyword>
<keyword evidence="1" id="KW-0479">Metal-binding</keyword>
<evidence type="ECO:0000256" key="1">
    <source>
        <dbReference type="PROSITE-ProRule" id="PRU00042"/>
    </source>
</evidence>
<evidence type="ECO:0000313" key="5">
    <source>
        <dbReference type="Proteomes" id="UP000594263"/>
    </source>
</evidence>
<dbReference type="PROSITE" id="PS50157">
    <property type="entry name" value="ZINC_FINGER_C2H2_2"/>
    <property type="match status" value="1"/>
</dbReference>
<organism evidence="4 5">
    <name type="scientific">Kalanchoe fedtschenkoi</name>
    <name type="common">Lavender scallops</name>
    <name type="synonym">South American air plant</name>
    <dbReference type="NCBI Taxonomy" id="63787"/>
    <lineage>
        <taxon>Eukaryota</taxon>
        <taxon>Viridiplantae</taxon>
        <taxon>Streptophyta</taxon>
        <taxon>Embryophyta</taxon>
        <taxon>Tracheophyta</taxon>
        <taxon>Spermatophyta</taxon>
        <taxon>Magnoliopsida</taxon>
        <taxon>eudicotyledons</taxon>
        <taxon>Gunneridae</taxon>
        <taxon>Pentapetalae</taxon>
        <taxon>Saxifragales</taxon>
        <taxon>Crassulaceae</taxon>
        <taxon>Kalanchoe</taxon>
    </lineage>
</organism>
<dbReference type="InterPro" id="IPR013087">
    <property type="entry name" value="Znf_C2H2_type"/>
</dbReference>
<dbReference type="Proteomes" id="UP000594263">
    <property type="component" value="Unplaced"/>
</dbReference>
<dbReference type="Gramene" id="Kaladp0024s0138.1.v1.1">
    <property type="protein sequence ID" value="Kaladp0024s0138.1.v1.1"/>
    <property type="gene ID" value="Kaladp0024s0138.v1.1"/>
</dbReference>
<keyword evidence="1" id="KW-0863">Zinc-finger</keyword>
<dbReference type="PANTHER" id="PTHR46869">
    <property type="entry name" value="C2H2-LIKE ZINC FINGER PROTEIN"/>
    <property type="match status" value="1"/>
</dbReference>
<dbReference type="PROSITE" id="PS00028">
    <property type="entry name" value="ZINC_FINGER_C2H2_1"/>
    <property type="match status" value="1"/>
</dbReference>
<proteinExistence type="predicted"/>
<accession>A0A7N0T5Y5</accession>
<evidence type="ECO:0000259" key="3">
    <source>
        <dbReference type="PROSITE" id="PS50157"/>
    </source>
</evidence>
<evidence type="ECO:0000313" key="4">
    <source>
        <dbReference type="EnsemblPlants" id="Kaladp0024s0138.1.v1.1"/>
    </source>
</evidence>
<dbReference type="GO" id="GO:0008270">
    <property type="term" value="F:zinc ion binding"/>
    <property type="evidence" value="ECO:0007669"/>
    <property type="project" value="UniProtKB-KW"/>
</dbReference>
<dbReference type="AlphaFoldDB" id="A0A7N0T5Y5"/>
<keyword evidence="1" id="KW-0862">Zinc</keyword>
<feature type="domain" description="C2H2-type" evidence="3">
    <location>
        <begin position="114"/>
        <end position="141"/>
    </location>
</feature>
<feature type="region of interest" description="Disordered" evidence="2">
    <location>
        <begin position="162"/>
        <end position="196"/>
    </location>
</feature>
<reference evidence="4" key="1">
    <citation type="submission" date="2021-01" db="UniProtKB">
        <authorList>
            <consortium name="EnsemblPlants"/>
        </authorList>
    </citation>
    <scope>IDENTIFICATION</scope>
</reference>
<name>A0A7N0T5Y5_KALFE</name>
<evidence type="ECO:0000256" key="2">
    <source>
        <dbReference type="SAM" id="MobiDB-lite"/>
    </source>
</evidence>
<sequence length="315" mass="35211">MQTWTLSEMHKVKPCNRSYPCGRSLTGRMRSHVVDALPEAEEAAHSTAKLASFCDYSDDKDEEEVEEDGQVYEDCKDSMVEEAEENTDIELRQHLDSKKKKNKRAEDSSNTKMFVCVKCGKGFQSQKAVCGHMACHSEKDKSLNNPAAHPSKNRPSWFNQRAAMESHSDNETDSAAAGPGTSSRRRSKRVKYKSNEVEPDFSVPNYNGVSSVSVVENEQEEVAKCLMMLSRDSCKWGRFKFKSVGDFSEPSVKMEDRSRSKASGGKIGVRLKPLRAAPDTELAKELRNKTVNDSCISFNESDENSVEANANPPNF</sequence>